<dbReference type="InterPro" id="IPR002156">
    <property type="entry name" value="RNaseH_domain"/>
</dbReference>
<keyword evidence="9" id="KW-0255">Endonuclease</keyword>
<dbReference type="STRING" id="309803.CTN_1172"/>
<dbReference type="SUPFAM" id="SSF55658">
    <property type="entry name" value="L9 N-domain-like"/>
    <property type="match status" value="1"/>
</dbReference>
<organism evidence="13 14">
    <name type="scientific">Thermotoga neapolitana (strain ATCC 49049 / DSM 4359 / NBRC 107923 / NS-E)</name>
    <dbReference type="NCBI Taxonomy" id="309803"/>
    <lineage>
        <taxon>Bacteria</taxon>
        <taxon>Thermotogati</taxon>
        <taxon>Thermotogota</taxon>
        <taxon>Thermotogae</taxon>
        <taxon>Thermotogales</taxon>
        <taxon>Thermotogaceae</taxon>
        <taxon>Thermotoga</taxon>
    </lineage>
</organism>
<comment type="catalytic activity">
    <reaction evidence="1">
        <text>Endonucleolytic cleavage to 5'-phosphomonoester.</text>
        <dbReference type="EC" id="3.1.26.4"/>
    </reaction>
</comment>
<evidence type="ECO:0000256" key="8">
    <source>
        <dbReference type="ARBA" id="ARBA00022723"/>
    </source>
</evidence>
<dbReference type="InterPro" id="IPR012337">
    <property type="entry name" value="RNaseH-like_sf"/>
</dbReference>
<name>B9K8R5_THENN</name>
<comment type="cofactor">
    <cofactor evidence="2">
        <name>Mg(2+)</name>
        <dbReference type="ChEBI" id="CHEBI:18420"/>
    </cofactor>
</comment>
<feature type="domain" description="RNase H type-1" evidence="12">
    <location>
        <begin position="101"/>
        <end position="236"/>
    </location>
</feature>
<dbReference type="InterPro" id="IPR037056">
    <property type="entry name" value="RNase_H1_N_sf"/>
</dbReference>
<reference evidence="13 14" key="1">
    <citation type="journal article" date="2009" name="Biosci. Biotechnol. Biochem.">
        <title>WeGAS: a web-based microbial genome annotation system.</title>
        <authorList>
            <person name="Lee D."/>
            <person name="Seo H."/>
            <person name="Park C."/>
            <person name="Park K."/>
        </authorList>
    </citation>
    <scope>NUCLEOTIDE SEQUENCE [LARGE SCALE GENOMIC DNA]</scope>
    <source>
        <strain evidence="14">ATCC 49049 / DSM 4359 / NBRC 107923 / NS-E</strain>
    </source>
</reference>
<keyword evidence="10" id="KW-0378">Hydrolase</keyword>
<accession>B9K8R5</accession>
<evidence type="ECO:0000256" key="7">
    <source>
        <dbReference type="ARBA" id="ARBA00022722"/>
    </source>
</evidence>
<dbReference type="InterPro" id="IPR050092">
    <property type="entry name" value="RNase_H"/>
</dbReference>
<dbReference type="HOGENOM" id="CLU_573434_0_0_0"/>
<dbReference type="InterPro" id="IPR009027">
    <property type="entry name" value="Ribosomal_bL9/RNase_H1_N"/>
</dbReference>
<dbReference type="Gene3D" id="3.40.970.10">
    <property type="entry name" value="Ribonuclease H1, N-terminal domain"/>
    <property type="match status" value="1"/>
</dbReference>
<dbReference type="Gene3D" id="6.10.250.2650">
    <property type="match status" value="1"/>
</dbReference>
<dbReference type="KEGG" id="tna:CTN_1172"/>
<dbReference type="InterPro" id="IPR043994">
    <property type="entry name" value="RnlA/LsoA-toxin_DBD"/>
</dbReference>
<dbReference type="InterPro" id="IPR036397">
    <property type="entry name" value="RNaseH_sf"/>
</dbReference>
<dbReference type="Proteomes" id="UP000000445">
    <property type="component" value="Chromosome"/>
</dbReference>
<dbReference type="eggNOG" id="COG0328">
    <property type="taxonomic scope" value="Bacteria"/>
</dbReference>
<dbReference type="InterPro" id="IPR011320">
    <property type="entry name" value="RNase_H1_N"/>
</dbReference>
<evidence type="ECO:0000259" key="12">
    <source>
        <dbReference type="PROSITE" id="PS50879"/>
    </source>
</evidence>
<protein>
    <recommendedName>
        <fullName evidence="6">Ribonuclease H</fullName>
        <ecNumber evidence="5">3.1.26.4</ecNumber>
    </recommendedName>
</protein>
<dbReference type="PROSITE" id="PS50879">
    <property type="entry name" value="RNASE_H_1"/>
    <property type="match status" value="1"/>
</dbReference>
<dbReference type="Pfam" id="PF00075">
    <property type="entry name" value="RNase_H"/>
    <property type="match status" value="1"/>
</dbReference>
<evidence type="ECO:0000313" key="14">
    <source>
        <dbReference type="Proteomes" id="UP000000445"/>
    </source>
</evidence>
<dbReference type="SUPFAM" id="SSF53098">
    <property type="entry name" value="Ribonuclease H-like"/>
    <property type="match status" value="1"/>
</dbReference>
<evidence type="ECO:0000256" key="9">
    <source>
        <dbReference type="ARBA" id="ARBA00022759"/>
    </source>
</evidence>
<evidence type="ECO:0000256" key="3">
    <source>
        <dbReference type="ARBA" id="ARBA00004065"/>
    </source>
</evidence>
<evidence type="ECO:0000256" key="5">
    <source>
        <dbReference type="ARBA" id="ARBA00012180"/>
    </source>
</evidence>
<sequence>MRKYSNDSRVIYVTEIDLILTVVLYRCKATKEMYEGMWDKVSGKKYYAVRKGRVPGIYESWEEAEKQVKGFPGAEYKSFEKIEDAKAYLEGKDECTCPELDKETMIAYVDGSYDVVCGSGVVLCYRGKKEEYYFWTDIDEFKDSRNIAGEIMAALFAMDCALKKGAKRLILRHDLEGLEKWATEEYRTKEPVTRVYKYLYEQFCRSGLEVVFEKVKSHSGDFCNDEADRLAKKAAKGEANIDWFPLELQKAIEKSKEYTINTEVSINMDQKHFELLLQYLEEEGYHPEQSIRPSQRIVMVKVKNKYFKEELTLTYYMNTGNLQIQGKAHDVFKNVQLFLSEFESAERYKNFIKRIYGIEDERRLEETLNRVTKGAYGSELISEALKNELLTAYLAYLEEPTMPFRDFSLYLVPSVRVLEAFIEMGLQMITGKIEKINRIGDFFKWSKKDNSYKIRPDCIANYNLGDLLSVLEKCYNFYHDYRHAYVHASSLEGHTSIIPEKSQVDDLIKRALELIGDLFEKYERSVRQVK</sequence>
<dbReference type="Gene3D" id="3.30.420.10">
    <property type="entry name" value="Ribonuclease H-like superfamily/Ribonuclease H"/>
    <property type="match status" value="1"/>
</dbReference>
<evidence type="ECO:0000256" key="6">
    <source>
        <dbReference type="ARBA" id="ARBA00017721"/>
    </source>
</evidence>
<dbReference type="GO" id="GO:0003676">
    <property type="term" value="F:nucleic acid binding"/>
    <property type="evidence" value="ECO:0007669"/>
    <property type="project" value="InterPro"/>
</dbReference>
<dbReference type="CDD" id="cd09277">
    <property type="entry name" value="RNase_HI_bacteria_like"/>
    <property type="match status" value="1"/>
</dbReference>
<evidence type="ECO:0000256" key="11">
    <source>
        <dbReference type="ARBA" id="ARBA00022842"/>
    </source>
</evidence>
<dbReference type="FunFam" id="3.40.970.10:FF:000002">
    <property type="entry name" value="Ribonuclease H"/>
    <property type="match status" value="1"/>
</dbReference>
<dbReference type="AlphaFoldDB" id="B9K8R5"/>
<dbReference type="PANTHER" id="PTHR10642:SF26">
    <property type="entry name" value="RIBONUCLEASE H1"/>
    <property type="match status" value="1"/>
</dbReference>
<comment type="function">
    <text evidence="3">Endonuclease that specifically degrades the RNA of RNA-DNA hybrids.</text>
</comment>
<dbReference type="Pfam" id="PF01693">
    <property type="entry name" value="Cauli_VI"/>
    <property type="match status" value="1"/>
</dbReference>
<dbReference type="Pfam" id="PF19034">
    <property type="entry name" value="RnlA-toxin_DBD"/>
    <property type="match status" value="1"/>
</dbReference>
<dbReference type="GO" id="GO:0043137">
    <property type="term" value="P:DNA replication, removal of RNA primer"/>
    <property type="evidence" value="ECO:0007669"/>
    <property type="project" value="TreeGrafter"/>
</dbReference>
<proteinExistence type="inferred from homology"/>
<dbReference type="Gene3D" id="3.30.160.690">
    <property type="entry name" value="Bacterial toxin RNase RnlA/LsoA, N repeated domain"/>
    <property type="match status" value="1"/>
</dbReference>
<dbReference type="EMBL" id="CP000916">
    <property type="protein sequence ID" value="ACM23348.1"/>
    <property type="molecule type" value="Genomic_DNA"/>
</dbReference>
<keyword evidence="11" id="KW-0460">Magnesium</keyword>
<dbReference type="EC" id="3.1.26.4" evidence="5"/>
<evidence type="ECO:0000313" key="13">
    <source>
        <dbReference type="EMBL" id="ACM23348.1"/>
    </source>
</evidence>
<dbReference type="GO" id="GO:0004523">
    <property type="term" value="F:RNA-DNA hybrid ribonuclease activity"/>
    <property type="evidence" value="ECO:0007669"/>
    <property type="project" value="UniProtKB-EC"/>
</dbReference>
<evidence type="ECO:0000256" key="10">
    <source>
        <dbReference type="ARBA" id="ARBA00022801"/>
    </source>
</evidence>
<keyword evidence="7" id="KW-0540">Nuclease</keyword>
<keyword evidence="8" id="KW-0479">Metal-binding</keyword>
<evidence type="ECO:0000256" key="2">
    <source>
        <dbReference type="ARBA" id="ARBA00001946"/>
    </source>
</evidence>
<keyword evidence="14" id="KW-1185">Reference proteome</keyword>
<dbReference type="eggNOG" id="COG3341">
    <property type="taxonomic scope" value="Bacteria"/>
</dbReference>
<gene>
    <name evidence="13" type="ordered locus">CTN_1172</name>
</gene>
<evidence type="ECO:0000256" key="4">
    <source>
        <dbReference type="ARBA" id="ARBA00005300"/>
    </source>
</evidence>
<evidence type="ECO:0000256" key="1">
    <source>
        <dbReference type="ARBA" id="ARBA00000077"/>
    </source>
</evidence>
<dbReference type="PANTHER" id="PTHR10642">
    <property type="entry name" value="RIBONUCLEASE H1"/>
    <property type="match status" value="1"/>
</dbReference>
<comment type="similarity">
    <text evidence="4">Belongs to the RNase H family.</text>
</comment>
<dbReference type="GO" id="GO:0046872">
    <property type="term" value="F:metal ion binding"/>
    <property type="evidence" value="ECO:0007669"/>
    <property type="project" value="UniProtKB-KW"/>
</dbReference>